<dbReference type="InterPro" id="IPR000847">
    <property type="entry name" value="LysR_HTH_N"/>
</dbReference>
<reference evidence="6 7" key="1">
    <citation type="journal article" date="2013" name="Int. J. Syst. Evol. Microbiol.">
        <title>Celerinatantimonas yamalensis sp. nov., a cold-adapted diazotrophic bacterium from a cold permafrost brine.</title>
        <authorList>
            <person name="Shcherbakova V."/>
            <person name="Chuvilskaya N."/>
            <person name="Rivkina E."/>
            <person name="Demidov N."/>
            <person name="Uchaeva V."/>
            <person name="Suetin S."/>
            <person name="Suzina N."/>
            <person name="Gilichinsky D."/>
        </authorList>
    </citation>
    <scope>NUCLEOTIDE SEQUENCE [LARGE SCALE GENOMIC DNA]</scope>
    <source>
        <strain evidence="6 7">C7</strain>
    </source>
</reference>
<organism evidence="6 7">
    <name type="scientific">Celerinatantimonas yamalensis</name>
    <dbReference type="NCBI Taxonomy" id="559956"/>
    <lineage>
        <taxon>Bacteria</taxon>
        <taxon>Pseudomonadati</taxon>
        <taxon>Pseudomonadota</taxon>
        <taxon>Gammaproteobacteria</taxon>
        <taxon>Celerinatantimonadaceae</taxon>
        <taxon>Celerinatantimonas</taxon>
    </lineage>
</organism>
<keyword evidence="3" id="KW-0238">DNA-binding</keyword>
<feature type="domain" description="HTH lysR-type" evidence="5">
    <location>
        <begin position="1"/>
        <end position="59"/>
    </location>
</feature>
<dbReference type="EMBL" id="JBEQCT010000001">
    <property type="protein sequence ID" value="MFM2483535.1"/>
    <property type="molecule type" value="Genomic_DNA"/>
</dbReference>
<dbReference type="Gene3D" id="3.40.190.290">
    <property type="match status" value="1"/>
</dbReference>
<evidence type="ECO:0000259" key="5">
    <source>
        <dbReference type="PROSITE" id="PS50931"/>
    </source>
</evidence>
<keyword evidence="4" id="KW-0804">Transcription</keyword>
<evidence type="ECO:0000256" key="3">
    <source>
        <dbReference type="ARBA" id="ARBA00023125"/>
    </source>
</evidence>
<dbReference type="RefSeq" id="WP_408621646.1">
    <property type="nucleotide sequence ID" value="NZ_JBEQCT010000001.1"/>
</dbReference>
<dbReference type="PROSITE" id="PS50931">
    <property type="entry name" value="HTH_LYSR"/>
    <property type="match status" value="1"/>
</dbReference>
<protein>
    <submittedName>
        <fullName evidence="6">LysR family transcriptional regulator</fullName>
    </submittedName>
</protein>
<evidence type="ECO:0000256" key="2">
    <source>
        <dbReference type="ARBA" id="ARBA00023015"/>
    </source>
</evidence>
<name>A0ABW9G2U0_9GAMM</name>
<dbReference type="SUPFAM" id="SSF46785">
    <property type="entry name" value="Winged helix' DNA-binding domain"/>
    <property type="match status" value="1"/>
</dbReference>
<dbReference type="InterPro" id="IPR036388">
    <property type="entry name" value="WH-like_DNA-bd_sf"/>
</dbReference>
<dbReference type="InterPro" id="IPR036390">
    <property type="entry name" value="WH_DNA-bd_sf"/>
</dbReference>
<evidence type="ECO:0000256" key="4">
    <source>
        <dbReference type="ARBA" id="ARBA00023163"/>
    </source>
</evidence>
<dbReference type="InterPro" id="IPR005119">
    <property type="entry name" value="LysR_subst-bd"/>
</dbReference>
<dbReference type="PANTHER" id="PTHR30537">
    <property type="entry name" value="HTH-TYPE TRANSCRIPTIONAL REGULATOR"/>
    <property type="match status" value="1"/>
</dbReference>
<evidence type="ECO:0000256" key="1">
    <source>
        <dbReference type="ARBA" id="ARBA00009437"/>
    </source>
</evidence>
<dbReference type="Pfam" id="PF03466">
    <property type="entry name" value="LysR_substrate"/>
    <property type="match status" value="1"/>
</dbReference>
<dbReference type="Proteomes" id="UP001629953">
    <property type="component" value="Unassembled WGS sequence"/>
</dbReference>
<dbReference type="CDD" id="cd08422">
    <property type="entry name" value="PBP2_CrgA_like"/>
    <property type="match status" value="1"/>
</dbReference>
<evidence type="ECO:0000313" key="6">
    <source>
        <dbReference type="EMBL" id="MFM2483535.1"/>
    </source>
</evidence>
<dbReference type="Gene3D" id="1.10.10.10">
    <property type="entry name" value="Winged helix-like DNA-binding domain superfamily/Winged helix DNA-binding domain"/>
    <property type="match status" value="1"/>
</dbReference>
<evidence type="ECO:0000313" key="7">
    <source>
        <dbReference type="Proteomes" id="UP001629953"/>
    </source>
</evidence>
<comment type="similarity">
    <text evidence="1">Belongs to the LysR transcriptional regulatory family.</text>
</comment>
<gene>
    <name evidence="6" type="ORF">ABUE30_00315</name>
</gene>
<dbReference type="Pfam" id="PF00126">
    <property type="entry name" value="HTH_1"/>
    <property type="match status" value="1"/>
</dbReference>
<dbReference type="PANTHER" id="PTHR30537:SF5">
    <property type="entry name" value="HTH-TYPE TRANSCRIPTIONAL ACTIVATOR TTDR-RELATED"/>
    <property type="match status" value="1"/>
</dbReference>
<keyword evidence="7" id="KW-1185">Reference proteome</keyword>
<keyword evidence="2" id="KW-0805">Transcription regulation</keyword>
<comment type="caution">
    <text evidence="6">The sequence shown here is derived from an EMBL/GenBank/DDBJ whole genome shotgun (WGS) entry which is preliminary data.</text>
</comment>
<dbReference type="InterPro" id="IPR058163">
    <property type="entry name" value="LysR-type_TF_proteobact-type"/>
</dbReference>
<accession>A0ABW9G2U0</accession>
<sequence>MDRLESMSVFARVAEAGSFSAAAKVCGLSPTMVANHVQDLERRLGTKLIQRTTRRQSLTEVGQTFLFDCLDVLARVEAAEDAARERHSSPSGCLRVNATVSFGTNVVTPLIHDYLKLYPDVEVDLRLTDRVVDLTEEGIEAAFRFGDLPDSGLIARPLRPRFRLVCASPDYLAEHDVPLTPADLAQHNCLLFRDGAPRNYWQFSGLPPVRVSGRFVVDNGAALLSAVRDGLGVALLADFEIADDIAAGRLVRLLCDTATPAWPLALVHLADRRMTAKLSRFVEFVLQRLG</sequence>
<dbReference type="SUPFAM" id="SSF53850">
    <property type="entry name" value="Periplasmic binding protein-like II"/>
    <property type="match status" value="1"/>
</dbReference>
<proteinExistence type="inferred from homology"/>